<dbReference type="InterPro" id="IPR009056">
    <property type="entry name" value="Cyt_c-like_dom"/>
</dbReference>
<dbReference type="OrthoDB" id="9779283at2"/>
<dbReference type="Gene3D" id="1.10.760.10">
    <property type="entry name" value="Cytochrome c-like domain"/>
    <property type="match status" value="1"/>
</dbReference>
<dbReference type="RefSeq" id="WP_067386096.1">
    <property type="nucleotide sequence ID" value="NZ_CP015839.1"/>
</dbReference>
<dbReference type="InterPro" id="IPR036909">
    <property type="entry name" value="Cyt_c-like_dom_sf"/>
</dbReference>
<accession>A0A1A9F2F3</accession>
<keyword evidence="1 4" id="KW-0349">Heme</keyword>
<keyword evidence="2 4" id="KW-0479">Metal-binding</keyword>
<dbReference type="KEGG" id="mars:A8C75_19805"/>
<gene>
    <name evidence="6" type="ORF">A8C75_19805</name>
</gene>
<keyword evidence="3 4" id="KW-0408">Iron</keyword>
<dbReference type="SUPFAM" id="SSF46626">
    <property type="entry name" value="Cytochrome c"/>
    <property type="match status" value="1"/>
</dbReference>
<protein>
    <recommendedName>
        <fullName evidence="5">Cytochrome c domain-containing protein</fullName>
    </recommendedName>
</protein>
<dbReference type="GO" id="GO:0009055">
    <property type="term" value="F:electron transfer activity"/>
    <property type="evidence" value="ECO:0007669"/>
    <property type="project" value="InterPro"/>
</dbReference>
<dbReference type="STRING" id="1821621.A8C75_19805"/>
<evidence type="ECO:0000313" key="6">
    <source>
        <dbReference type="EMBL" id="ANG64494.1"/>
    </source>
</evidence>
<evidence type="ECO:0000256" key="4">
    <source>
        <dbReference type="PROSITE-ProRule" id="PRU00433"/>
    </source>
</evidence>
<evidence type="ECO:0000256" key="2">
    <source>
        <dbReference type="ARBA" id="ARBA00022723"/>
    </source>
</evidence>
<evidence type="ECO:0000313" key="7">
    <source>
        <dbReference type="Proteomes" id="UP000078070"/>
    </source>
</evidence>
<proteinExistence type="predicted"/>
<reference evidence="6 7" key="2">
    <citation type="journal article" date="2018" name="Int. J. Syst. Evol. Microbiol.">
        <title>Marinobacterium aestuarii sp. nov., a benzene-degrading marine bacterium isolated from estuary sediment.</title>
        <authorList>
            <person name="Bae S.S."/>
            <person name="Jung J."/>
            <person name="Chung D."/>
            <person name="Baek K."/>
        </authorList>
    </citation>
    <scope>NUCLEOTIDE SEQUENCE [LARGE SCALE GENOMIC DNA]</scope>
    <source>
        <strain evidence="6 7">ST58-10</strain>
    </source>
</reference>
<sequence length="358" mass="39618">MELSQRTLKITQLGLLLALLAGLYGVAQSYHGERAQIRQSAVTLTPGCEAKLSDYGLKPGDVYISPYIEQKTGQQVVRQGYSAEDVRAIERGCNIIDDLQGQHAEDNRLERWNSTRFVRGNQTSCDHCHQGIGDKQNPDGEPQIGSLSLGASWVMADMYDRFTGILLPYELRQMQCYINSSNGFKPNIADDLIGDVTAYSRFLSAALDLRIGNRYPEQGIDEVTASMTDKRGDDYVRGQSLYRDKCAQCHGQQGLGTLVDKQVLFPAVAGPDAFNLQSRNNFSFVSTILPGFICRNMPLGQEGTLEPQECRDIAFYISNLPRPAGDKQGPLAAAWQQVMMFVMPPLVAAVENFHANKP</sequence>
<dbReference type="GO" id="GO:0046872">
    <property type="term" value="F:metal ion binding"/>
    <property type="evidence" value="ECO:0007669"/>
    <property type="project" value="UniProtKB-KW"/>
</dbReference>
<feature type="domain" description="Cytochrome c" evidence="5">
    <location>
        <begin position="87"/>
        <end position="204"/>
    </location>
</feature>
<dbReference type="Proteomes" id="UP000078070">
    <property type="component" value="Chromosome"/>
</dbReference>
<dbReference type="Pfam" id="PF13442">
    <property type="entry name" value="Cytochrome_CBB3"/>
    <property type="match status" value="1"/>
</dbReference>
<reference evidence="7" key="1">
    <citation type="submission" date="2016-05" db="EMBL/GenBank/DDBJ databases">
        <authorList>
            <person name="Baek K."/>
            <person name="Yang S.-J."/>
        </authorList>
    </citation>
    <scope>NUCLEOTIDE SEQUENCE [LARGE SCALE GENOMIC DNA]</scope>
    <source>
        <strain evidence="7">ST58-10</strain>
    </source>
</reference>
<keyword evidence="7" id="KW-1185">Reference proteome</keyword>
<evidence type="ECO:0000256" key="3">
    <source>
        <dbReference type="ARBA" id="ARBA00023004"/>
    </source>
</evidence>
<name>A0A1A9F2F3_9GAMM</name>
<dbReference type="GO" id="GO:0020037">
    <property type="term" value="F:heme binding"/>
    <property type="evidence" value="ECO:0007669"/>
    <property type="project" value="InterPro"/>
</dbReference>
<dbReference type="EMBL" id="CP015839">
    <property type="protein sequence ID" value="ANG64494.1"/>
    <property type="molecule type" value="Genomic_DNA"/>
</dbReference>
<evidence type="ECO:0000259" key="5">
    <source>
        <dbReference type="PROSITE" id="PS51007"/>
    </source>
</evidence>
<dbReference type="PROSITE" id="PS51007">
    <property type="entry name" value="CYTC"/>
    <property type="match status" value="2"/>
</dbReference>
<feature type="domain" description="Cytochrome c" evidence="5">
    <location>
        <begin position="233"/>
        <end position="321"/>
    </location>
</feature>
<evidence type="ECO:0000256" key="1">
    <source>
        <dbReference type="ARBA" id="ARBA00022617"/>
    </source>
</evidence>
<organism evidence="6 7">
    <name type="scientific">Marinobacterium aestuarii</name>
    <dbReference type="NCBI Taxonomy" id="1821621"/>
    <lineage>
        <taxon>Bacteria</taxon>
        <taxon>Pseudomonadati</taxon>
        <taxon>Pseudomonadota</taxon>
        <taxon>Gammaproteobacteria</taxon>
        <taxon>Oceanospirillales</taxon>
        <taxon>Oceanospirillaceae</taxon>
        <taxon>Marinobacterium</taxon>
    </lineage>
</organism>
<dbReference type="AlphaFoldDB" id="A0A1A9F2F3"/>